<evidence type="ECO:0000256" key="4">
    <source>
        <dbReference type="PIRSR" id="PIRSR000089-1"/>
    </source>
</evidence>
<dbReference type="RefSeq" id="WP_084574603.1">
    <property type="nucleotide sequence ID" value="NZ_CP155572.1"/>
</dbReference>
<sequence>MPGIWIYSEDSAVARQLLTAGQELKQTMQQPLNVITLYADDAPSFVQAGADKVCVLKGNNPWPESYAAAITALLQAEQASVLLVGATMRGKDLAAKVAAGLKTGLVTDALSVQFANDIIETTRLMYGGLAVRTEAVALPALVTIPPRTFAEAPASAGQGEVVTVEVANDDARITISNVCPIVRQGADISTASRVVCVGRGLAKQEDMSMVEQLAAAAGAEIGCTRGISEDYHWLPNDRYIGISGQKVKPELYIGLGISGQVQHVVGIRDSKVIVAIDTNEKAPIFEAADYGIVGDMYEVVPLLTAALQKK</sequence>
<dbReference type="SUPFAM" id="SSF52467">
    <property type="entry name" value="DHS-like NAD/FAD-binding domain"/>
    <property type="match status" value="1"/>
</dbReference>
<evidence type="ECO:0000259" key="5">
    <source>
        <dbReference type="SMART" id="SM00893"/>
    </source>
</evidence>
<dbReference type="SUPFAM" id="SSF52402">
    <property type="entry name" value="Adenine nucleotide alpha hydrolases-like"/>
    <property type="match status" value="1"/>
</dbReference>
<dbReference type="GO" id="GO:0009055">
    <property type="term" value="F:electron transfer activity"/>
    <property type="evidence" value="ECO:0007669"/>
    <property type="project" value="InterPro"/>
</dbReference>
<name>A0A1W1ZG76_9FIRM</name>
<evidence type="ECO:0000313" key="7">
    <source>
        <dbReference type="Proteomes" id="UP000192738"/>
    </source>
</evidence>
<comment type="similarity">
    <text evidence="1">Belongs to the ETF alpha-subunit/FixB family.</text>
</comment>
<accession>A0A1W1ZG76</accession>
<dbReference type="FunFam" id="3.40.50.1220:FF:000004">
    <property type="entry name" value="Electron transfer flavoprotein"/>
    <property type="match status" value="1"/>
</dbReference>
<feature type="binding site" evidence="4">
    <location>
        <begin position="256"/>
        <end position="263"/>
    </location>
    <ligand>
        <name>FAD</name>
        <dbReference type="ChEBI" id="CHEBI:57692"/>
    </ligand>
</feature>
<dbReference type="STRING" id="112901.SAMN04488500_103279"/>
<dbReference type="PANTHER" id="PTHR43153:SF1">
    <property type="entry name" value="ELECTRON TRANSFER FLAVOPROTEIN SUBUNIT ALPHA, MITOCHONDRIAL"/>
    <property type="match status" value="1"/>
</dbReference>
<proteinExistence type="inferred from homology"/>
<keyword evidence="7" id="KW-1185">Reference proteome</keyword>
<dbReference type="PANTHER" id="PTHR43153">
    <property type="entry name" value="ELECTRON TRANSFER FLAVOPROTEIN ALPHA"/>
    <property type="match status" value="1"/>
</dbReference>
<dbReference type="Gene3D" id="3.40.50.620">
    <property type="entry name" value="HUPs"/>
    <property type="match status" value="1"/>
</dbReference>
<dbReference type="EMBL" id="FWXI01000003">
    <property type="protein sequence ID" value="SMC47363.1"/>
    <property type="molecule type" value="Genomic_DNA"/>
</dbReference>
<dbReference type="Pfam" id="PF00766">
    <property type="entry name" value="ETF_alpha"/>
    <property type="match status" value="1"/>
</dbReference>
<dbReference type="Gene3D" id="3.40.50.1220">
    <property type="entry name" value="TPP-binding domain"/>
    <property type="match status" value="1"/>
</dbReference>
<dbReference type="GO" id="GO:0033539">
    <property type="term" value="P:fatty acid beta-oxidation using acyl-CoA dehydrogenase"/>
    <property type="evidence" value="ECO:0007669"/>
    <property type="project" value="TreeGrafter"/>
</dbReference>
<keyword evidence="2" id="KW-0813">Transport</keyword>
<dbReference type="AlphaFoldDB" id="A0A1W1ZG76"/>
<keyword evidence="4" id="KW-0274">FAD</keyword>
<dbReference type="OrthoDB" id="9770286at2"/>
<feature type="binding site" evidence="4">
    <location>
        <position position="199"/>
    </location>
    <ligand>
        <name>FAD</name>
        <dbReference type="ChEBI" id="CHEBI:57692"/>
    </ligand>
</feature>
<evidence type="ECO:0000256" key="2">
    <source>
        <dbReference type="ARBA" id="ARBA00022448"/>
    </source>
</evidence>
<dbReference type="InterPro" id="IPR029035">
    <property type="entry name" value="DHS-like_NAD/FAD-binding_dom"/>
</dbReference>
<dbReference type="GO" id="GO:0050660">
    <property type="term" value="F:flavin adenine dinucleotide binding"/>
    <property type="evidence" value="ECO:0007669"/>
    <property type="project" value="InterPro"/>
</dbReference>
<dbReference type="InterPro" id="IPR014729">
    <property type="entry name" value="Rossmann-like_a/b/a_fold"/>
</dbReference>
<keyword evidence="3" id="KW-0285">Flavoprotein</keyword>
<feature type="binding site" evidence="4">
    <location>
        <begin position="224"/>
        <end position="225"/>
    </location>
    <ligand>
        <name>FAD</name>
        <dbReference type="ChEBI" id="CHEBI:57692"/>
    </ligand>
</feature>
<dbReference type="InterPro" id="IPR014731">
    <property type="entry name" value="ETF_asu_C"/>
</dbReference>
<dbReference type="Proteomes" id="UP000192738">
    <property type="component" value="Unassembled WGS sequence"/>
</dbReference>
<dbReference type="Pfam" id="PF01012">
    <property type="entry name" value="ETF"/>
    <property type="match status" value="1"/>
</dbReference>
<organism evidence="6 7">
    <name type="scientific">Sporomusa malonica</name>
    <dbReference type="NCBI Taxonomy" id="112901"/>
    <lineage>
        <taxon>Bacteria</taxon>
        <taxon>Bacillati</taxon>
        <taxon>Bacillota</taxon>
        <taxon>Negativicutes</taxon>
        <taxon>Selenomonadales</taxon>
        <taxon>Sporomusaceae</taxon>
        <taxon>Sporomusa</taxon>
    </lineage>
</organism>
<gene>
    <name evidence="6" type="ORF">SAMN04488500_103279</name>
</gene>
<evidence type="ECO:0000313" key="6">
    <source>
        <dbReference type="EMBL" id="SMC47363.1"/>
    </source>
</evidence>
<evidence type="ECO:0000256" key="1">
    <source>
        <dbReference type="ARBA" id="ARBA00005817"/>
    </source>
</evidence>
<protein>
    <submittedName>
        <fullName evidence="6">Electron transfer flavoprotein alpha subunit apoprotein</fullName>
    </submittedName>
</protein>
<dbReference type="InterPro" id="IPR001308">
    <property type="entry name" value="ETF_a/FixB"/>
</dbReference>
<reference evidence="6 7" key="1">
    <citation type="submission" date="2017-04" db="EMBL/GenBank/DDBJ databases">
        <authorList>
            <person name="Afonso C.L."/>
            <person name="Miller P.J."/>
            <person name="Scott M.A."/>
            <person name="Spackman E."/>
            <person name="Goraichik I."/>
            <person name="Dimitrov K.M."/>
            <person name="Suarez D.L."/>
            <person name="Swayne D.E."/>
        </authorList>
    </citation>
    <scope>NUCLEOTIDE SEQUENCE [LARGE SCALE GENOMIC DNA]</scope>
    <source>
        <strain evidence="6 7">DSM 5090</strain>
    </source>
</reference>
<comment type="cofactor">
    <cofactor evidence="4">
        <name>FAD</name>
        <dbReference type="ChEBI" id="CHEBI:57692"/>
    </cofactor>
    <text evidence="4">Binds 1 FAD per dimer.</text>
</comment>
<dbReference type="InterPro" id="IPR014730">
    <property type="entry name" value="ETF_a/b_N"/>
</dbReference>
<evidence type="ECO:0000256" key="3">
    <source>
        <dbReference type="ARBA" id="ARBA00022630"/>
    </source>
</evidence>
<feature type="domain" description="Electron transfer flavoprotein alpha/beta-subunit N-terminal" evidence="5">
    <location>
        <begin position="4"/>
        <end position="175"/>
    </location>
</feature>
<dbReference type="SMART" id="SM00893">
    <property type="entry name" value="ETF"/>
    <property type="match status" value="1"/>
</dbReference>
<dbReference type="PIRSF" id="PIRSF000089">
    <property type="entry name" value="Electra_flavoP_a"/>
    <property type="match status" value="1"/>
</dbReference>